<evidence type="ECO:0000256" key="3">
    <source>
        <dbReference type="ARBA" id="ARBA00023242"/>
    </source>
</evidence>
<feature type="compositionally biased region" description="Basic and acidic residues" evidence="5">
    <location>
        <begin position="1562"/>
        <end position="1576"/>
    </location>
</feature>
<keyword evidence="6" id="KW-0732">Signal</keyword>
<evidence type="ECO:0000313" key="8">
    <source>
        <dbReference type="EMBL" id="KAK6167856.1"/>
    </source>
</evidence>
<evidence type="ECO:0000256" key="2">
    <source>
        <dbReference type="ARBA" id="ARBA00023163"/>
    </source>
</evidence>
<feature type="region of interest" description="Disordered" evidence="5">
    <location>
        <begin position="1108"/>
        <end position="1238"/>
    </location>
</feature>
<feature type="compositionally biased region" description="Basic and acidic residues" evidence="5">
    <location>
        <begin position="871"/>
        <end position="880"/>
    </location>
</feature>
<keyword evidence="2" id="KW-0804">Transcription</keyword>
<dbReference type="GO" id="GO:0005634">
    <property type="term" value="C:nucleus"/>
    <property type="evidence" value="ECO:0007669"/>
    <property type="project" value="UniProtKB-SubCell"/>
</dbReference>
<feature type="compositionally biased region" description="Polar residues" evidence="5">
    <location>
        <begin position="1149"/>
        <end position="1168"/>
    </location>
</feature>
<protein>
    <recommendedName>
        <fullName evidence="7">C2H2-type domain-containing protein</fullName>
    </recommendedName>
</protein>
<accession>A0AAN8GBS7</accession>
<feature type="compositionally biased region" description="Polar residues" evidence="5">
    <location>
        <begin position="974"/>
        <end position="996"/>
    </location>
</feature>
<dbReference type="SMART" id="SM00320">
    <property type="entry name" value="WD40"/>
    <property type="match status" value="4"/>
</dbReference>
<evidence type="ECO:0000313" key="9">
    <source>
        <dbReference type="Proteomes" id="UP001347796"/>
    </source>
</evidence>
<dbReference type="GO" id="GO:0000127">
    <property type="term" value="C:transcription factor TFIIIC complex"/>
    <property type="evidence" value="ECO:0007669"/>
    <property type="project" value="TreeGrafter"/>
</dbReference>
<feature type="compositionally biased region" description="Basic residues" evidence="5">
    <location>
        <begin position="302"/>
        <end position="311"/>
    </location>
</feature>
<feature type="compositionally biased region" description="Polar residues" evidence="5">
    <location>
        <begin position="453"/>
        <end position="475"/>
    </location>
</feature>
<feature type="region of interest" description="Disordered" evidence="5">
    <location>
        <begin position="2330"/>
        <end position="2404"/>
    </location>
</feature>
<dbReference type="SUPFAM" id="SSF50978">
    <property type="entry name" value="WD40 repeat-like"/>
    <property type="match status" value="1"/>
</dbReference>
<feature type="region of interest" description="Disordered" evidence="5">
    <location>
        <begin position="2220"/>
        <end position="2244"/>
    </location>
</feature>
<feature type="region of interest" description="Disordered" evidence="5">
    <location>
        <begin position="83"/>
        <end position="122"/>
    </location>
</feature>
<feature type="signal peptide" evidence="6">
    <location>
        <begin position="1"/>
        <end position="17"/>
    </location>
</feature>
<feature type="region of interest" description="Disordered" evidence="5">
    <location>
        <begin position="1654"/>
        <end position="1699"/>
    </location>
</feature>
<proteinExistence type="predicted"/>
<feature type="region of interest" description="Disordered" evidence="5">
    <location>
        <begin position="837"/>
        <end position="894"/>
    </location>
</feature>
<evidence type="ECO:0000256" key="1">
    <source>
        <dbReference type="ARBA" id="ARBA00004123"/>
    </source>
</evidence>
<dbReference type="InterPro" id="IPR015943">
    <property type="entry name" value="WD40/YVTN_repeat-like_dom_sf"/>
</dbReference>
<feature type="region of interest" description="Disordered" evidence="5">
    <location>
        <begin position="720"/>
        <end position="743"/>
    </location>
</feature>
<feature type="region of interest" description="Disordered" evidence="5">
    <location>
        <begin position="2265"/>
        <end position="2294"/>
    </location>
</feature>
<feature type="compositionally biased region" description="Basic residues" evidence="5">
    <location>
        <begin position="1134"/>
        <end position="1147"/>
    </location>
</feature>
<comment type="subcellular location">
    <subcellularLocation>
        <location evidence="1">Nucleus</location>
    </subcellularLocation>
</comment>
<dbReference type="InterPro" id="IPR052416">
    <property type="entry name" value="GTF3C_component"/>
</dbReference>
<feature type="compositionally biased region" description="Polar residues" evidence="5">
    <location>
        <begin position="1751"/>
        <end position="1761"/>
    </location>
</feature>
<feature type="chain" id="PRO_5042900980" description="C2H2-type domain-containing protein" evidence="6">
    <location>
        <begin position="18"/>
        <end position="3418"/>
    </location>
</feature>
<dbReference type="GO" id="GO:0006383">
    <property type="term" value="P:transcription by RNA polymerase III"/>
    <property type="evidence" value="ECO:0007669"/>
    <property type="project" value="TreeGrafter"/>
</dbReference>
<feature type="compositionally biased region" description="Polar residues" evidence="5">
    <location>
        <begin position="395"/>
        <end position="435"/>
    </location>
</feature>
<feature type="compositionally biased region" description="Polar residues" evidence="5">
    <location>
        <begin position="2383"/>
        <end position="2402"/>
    </location>
</feature>
<feature type="compositionally biased region" description="Polar residues" evidence="5">
    <location>
        <begin position="1904"/>
        <end position="1916"/>
    </location>
</feature>
<feature type="region of interest" description="Disordered" evidence="5">
    <location>
        <begin position="1893"/>
        <end position="1973"/>
    </location>
</feature>
<feature type="compositionally biased region" description="Basic and acidic residues" evidence="5">
    <location>
        <begin position="385"/>
        <end position="394"/>
    </location>
</feature>
<gene>
    <name evidence="8" type="ORF">SNE40_021788</name>
</gene>
<sequence>MGLTYLCFVHLIIYLSCDEMKPSRKVRKTTQGAGVTLPQEIAVSPISPATRTQKAKLSKSSVDTPTRLPVGLSKIRTEDGLLKTSTPITASTSRKRRLNNSNDSETSSKCARKRDGTLNDTGLFTTDLSMIEEKTSNVSTNKDKFSQKTNVSNIYDVDIAKGSLIEGRSGLKPAIKQTARKSMKNTTVNLPPSAESKKTDTSVPSNKKSKNAATSTSSRKKSSRVKTDDSLLSKKGTSLQKESKKKETPFDSVNHALKSLRATTKPTCKKSQKKETPTQIKDTSQASSNSSVKSPVSDRRGKQTHRDKRQKSPSTKSTQRKSKGKDTSDRQNVILTSPTGTSGIHKRTKVKEKNILVINIQTSPNFSAKSGKSKTKSKGSLPVEHIQKSSDSTETHITGTSDLQTNSIVATRSSRGRTITPSRKVTENKQNSPNRINTSLNQLVIKTPPSCHKGNSQNIEAKSTENTLSRNESSRTENMTDVFDIVKTETSDFAEAYQNTAIIQDFIKTSLINKSPKKSLKAKDACVADLSTAPAGFTGNQRTASEYSIIRSENSLSRSCSAIMDTSNFFSESDLISLSESQYQSSMENMNNSSVLATPIKEESSESLMTEAKSFDQPVLRTTSDSHKATNRDVSLLQASTFENLIPLKIEKTSPKSQLDRSVQSTTLQANSPPPFSSSLRPQKPKEPNDPVTSDQPIKPVFPSIIGNISKSLDKSFQPCPTSFVETTPRKPDPPVLTSPNKNKSIQSIDTKTVDLNICQPHNPILPLPTTAISQTPIPVLPHPTTVVAISQTQKPVLPLPTTVVAISQTQKPVLTYPTTVVDKSLTQKPMCSSISVSKPLTGKHIDNSPCKAVTTSPTGTNNTTTPGDASGKRNEDVDKSHHRSPSNSSSKIVISAGELTKTDKGSPCPQINKTMQATIQVPTVVSQSDDHSKVSSTISKENATLTSRTQLSKSITKVKPSTTLALKRILNTTGHSTAQQNSISSDKIEQAPTSTPKERNTRKWVESTSSPQPVTFSSPEYPQIIIKSVPAPMDNNISSITGDIPLSKSVDYLDFTSQNQPKDICSKENPKTKAGAVESNNLTRCLDPEEIFKQQIQSSKDIMNSLSKGTYLGPQKSQTLLPTGMPVEGPSNPRKRLKVLFPRRKVPSSDQPNEQPGFTSEPLTENNEPAPASPVQGSSPQKHPTLPEASNIAYKHPDLNSSSRKQSEQIPVSSSTSQPTQNILKPSYSPKPLPQSKNQDFTVVKEKSANNSKAQAMPKNLDTRKQALKVQKNTITKTLDSNVSLNESNLSLGDTLNVTSTSMNEEQFTSIIDKSSAKKIKAAGNTLMCSVNLFESSILTDSVIDESLLDASRLEDLPGSINTNSSAKNKPLDMQTQSIPKQTSQKSLGRSGMASKESRKTKTKTSSKKSDQSLNEPKSITKRTQVKRLTGTAARTRITKPEIKTRHERIDSSELLHKRKKRWILNTEFESLFRKVQVNDSGEKIDKDNNFITNLLQKANDLLVNCMVVTPEPEDTLMDDISNGNDRNHQEEQAATALDIPLVENSHTADTESVGEEEVISDGKKGMTENNKIGDKSSPTKLTSCRTPTIQLTTSRIEATRKEATSPNTQTKEIAISSQVEKNNAEIARNTGVQSTKSLPMTKQLTTMVEKNSSERLGNGGFQSTKPPPKKAFTETISKPPTAEQASTSPGAKIPPQIFKGIASPKGIEEIKTQTMTNSKQQEPDLHSVNTLLGKTSTNSTKPPPKKAFTETTSKPQTAEQAPQIFKGIASPKAIEEIKIQTMTNAKQRELDLLHSVNTVLDKTSTNSTTDLSTKSSLSKASKVNSAEKNVTVPLSKSTLSKPAVGSGIVSTPTKSQDNVQVESTPTRSPVKKTMHKAHTDTVLPTQQVICNSPLSRPPAANMVNNSQPSKNTPIKTRKASISKSPIQALVTAETHSLLSKSSPTKSSRLGKSKEGHASPHSNSSVQYGTLDSSMKSRTTLDASAHCTTSLVSPTISQRTPPRQAISSSTSTCMQTTPSSSRSGKGEKQFCDQATQSFHEAPQCINSSTSTSPPFHVSHQRTIETQTDDHFTLADPHFPRFVQKTLFDFNMSARRRSVKSASRPEKRQSLLNFSSWKVSHISSTRSEQNVQNPSAVNLSSQQENSSLNSSIRSNSNSGANSSVIYSIQPSNDWSATTNNTVNNSIEVSNALNIGSVINGVNVSNVTSNSLNSMATSVNTKDVNTNVPGASPRVEAGKNKNSPLSKITKTSKVLLNRLTSKEINLLSSPTGHNSQSVESVLSMPSKKPEANSQQPLRTQITNFHGGFQSSDCASSPEHSVILSEIDQANDIGTGSEHSSPAKFQPYSSKRPRSASEVSVDADDDEERPKKSRKKSSKDLSILTAVSQQKYLSPETESNNASMEHTKLLSAKKRLIIETDSDDPGYGNTNQNQNDEAPNTEDQRSETENSQFVCFESQDESFMESRNTEVQGVNSQGQDTEDRGQFAEGEEEEATVSVRKLKSRTLKTLNARSKKKTGRRGRKPANYEPAEVEDGDSQAPEKCLNCEKQFLGLAALKKHMMSDHTKVWSRECPEGKDDQASLKKILKATGSLTCQGCGKLLKFIPYYHFHLKWCGRENEQEQCNLCGKFVKSMWMSQHERDHRLKEEKLEMLKRQKAKPIAPPVEGKRKAAIRARSTMHCMVKELLKGEAQSSSQIGDKTKKGDGEEGGDGDEDGDYSHGEEESLSESESCSSGVDEDPLHFKSTYQYSNRKFTGETALPTDNDKFDDVLAWYQTHPRADDLHPSLVPTREDWIQLSEELMENYFTSNGDSHEFVIKQMKVNCKTSVTSTPQTLHIFQSFTTKDQVTSYCGATITAVEWCPLPTFEIANQYAAVVCNMTSDQPIKLTGEPSGQSVVQIWKFGQLNPLSKTMPEPVLCYIMLHDGGCVTSISWCPQGAWQHPDKTAQQNVMSRLGLLAVSSLDGHVRIYSIPHPDRFAPTSNFTNPILFKPKPCLILKNVKQSDSGGCLVVSWQPTGVSNLIMAGYVKGLVRIWNISSTSPLLVSETGSGVKVIHPIKSFLAHSRRIRCLEWHQKFESVFVTSSDDKRLKFWRLENLFQEHDNVPVFTPVTCIKWPLNETGVVYGKDHIFLLDKCSTGYQDCGFRPTNIKYTPTNHIGSIWDIDFIDWYNILLACDTTGTLRGARLRDMSSDDINLHAVAHREFPIYSTDIRARGPTEAIEGNENCDYVTDNNQSITTNVNDVTNNYQSSAINLDDVTDGNRLSAINVDNSQSDTRHLDQNTENSQSSAISTSHVNDDSQSTTVNNVQNIIKKKKKKLDEVYNYNNFCESQKKCCLIFTDNPRSDILAGRKKKTGLLVDCKRLACYPIESLRAVSANKNIFGSTWILSGGEAGLLRLHNLPGIMTKPAKTYFNQTTPKES</sequence>
<feature type="region of interest" description="Disordered" evidence="5">
    <location>
        <begin position="2418"/>
        <end position="2537"/>
    </location>
</feature>
<feature type="compositionally biased region" description="Basic residues" evidence="5">
    <location>
        <begin position="2511"/>
        <end position="2522"/>
    </location>
</feature>
<feature type="compositionally biased region" description="Polar residues" evidence="5">
    <location>
        <begin position="1361"/>
        <end position="1389"/>
    </location>
</feature>
<evidence type="ECO:0000256" key="5">
    <source>
        <dbReference type="SAM" id="MobiDB-lite"/>
    </source>
</evidence>
<feature type="compositionally biased region" description="Polar residues" evidence="5">
    <location>
        <begin position="1007"/>
        <end position="1018"/>
    </location>
</feature>
<feature type="region of interest" description="Disordered" evidence="5">
    <location>
        <begin position="974"/>
        <end position="1018"/>
    </location>
</feature>
<feature type="region of interest" description="Disordered" evidence="5">
    <location>
        <begin position="3269"/>
        <end position="3300"/>
    </location>
</feature>
<feature type="compositionally biased region" description="Low complexity" evidence="5">
    <location>
        <begin position="1938"/>
        <end position="1949"/>
    </location>
</feature>
<keyword evidence="9" id="KW-1185">Reference proteome</keyword>
<feature type="compositionally biased region" description="Polar residues" evidence="5">
    <location>
        <begin position="2463"/>
        <end position="2477"/>
    </location>
</feature>
<feature type="compositionally biased region" description="Polar residues" evidence="5">
    <location>
        <begin position="655"/>
        <end position="681"/>
    </location>
</feature>
<dbReference type="EMBL" id="JAZGQO010000018">
    <property type="protein sequence ID" value="KAK6167856.1"/>
    <property type="molecule type" value="Genomic_DNA"/>
</dbReference>
<feature type="compositionally biased region" description="Polar residues" evidence="5">
    <location>
        <begin position="83"/>
        <end position="92"/>
    </location>
</feature>
<keyword evidence="3" id="KW-0539">Nucleus</keyword>
<evidence type="ECO:0000259" key="7">
    <source>
        <dbReference type="PROSITE" id="PS00028"/>
    </source>
</evidence>
<feature type="compositionally biased region" description="Low complexity" evidence="5">
    <location>
        <begin position="2138"/>
        <end position="2160"/>
    </location>
</feature>
<feature type="compositionally biased region" description="Polar residues" evidence="5">
    <location>
        <begin position="99"/>
        <end position="109"/>
    </location>
</feature>
<feature type="region of interest" description="Disordered" evidence="5">
    <location>
        <begin position="1357"/>
        <end position="1432"/>
    </location>
</feature>
<evidence type="ECO:0000256" key="4">
    <source>
        <dbReference type="PROSITE-ProRule" id="PRU00221"/>
    </source>
</evidence>
<feature type="region of interest" description="Disordered" evidence="5">
    <location>
        <begin position="365"/>
        <end position="435"/>
    </location>
</feature>
<feature type="compositionally biased region" description="Acidic residues" evidence="5">
    <location>
        <begin position="2705"/>
        <end position="2714"/>
    </location>
</feature>
<feature type="compositionally biased region" description="Low complexity" evidence="5">
    <location>
        <begin position="284"/>
        <end position="295"/>
    </location>
</feature>
<comment type="caution">
    <text evidence="8">The sequence shown here is derived from an EMBL/GenBank/DDBJ whole genome shotgun (WGS) entry which is preliminary data.</text>
</comment>
<dbReference type="PANTHER" id="PTHR15052:SF2">
    <property type="entry name" value="GENERAL TRANSCRIPTION FACTOR 3C POLYPEPTIDE 2"/>
    <property type="match status" value="1"/>
</dbReference>
<dbReference type="PROSITE" id="PS50294">
    <property type="entry name" value="WD_REPEATS_REGION"/>
    <property type="match status" value="1"/>
</dbReference>
<feature type="region of interest" description="Disordered" evidence="5">
    <location>
        <begin position="610"/>
        <end position="632"/>
    </location>
</feature>
<feature type="region of interest" description="Disordered" evidence="5">
    <location>
        <begin position="2687"/>
        <end position="2735"/>
    </location>
</feature>
<dbReference type="PANTHER" id="PTHR15052">
    <property type="entry name" value="RNA POLYMERASE III TRANSCRIPTION INITIATION FACTOR COMPLEX SUBUNIT"/>
    <property type="match status" value="1"/>
</dbReference>
<dbReference type="PROSITE" id="PS50082">
    <property type="entry name" value="WD_REPEATS_2"/>
    <property type="match status" value="1"/>
</dbReference>
<feature type="compositionally biased region" description="Low complexity" evidence="5">
    <location>
        <begin position="855"/>
        <end position="868"/>
    </location>
</feature>
<dbReference type="InterPro" id="IPR013087">
    <property type="entry name" value="Znf_C2H2_type"/>
</dbReference>
<feature type="domain" description="C2H2-type" evidence="7">
    <location>
        <begin position="2542"/>
        <end position="2563"/>
    </location>
</feature>
<evidence type="ECO:0000256" key="6">
    <source>
        <dbReference type="SAM" id="SignalP"/>
    </source>
</evidence>
<feature type="compositionally biased region" description="Polar residues" evidence="5">
    <location>
        <begin position="1961"/>
        <end position="1973"/>
    </location>
</feature>
<reference evidence="8 9" key="1">
    <citation type="submission" date="2024-01" db="EMBL/GenBank/DDBJ databases">
        <title>The genome of the rayed Mediterranean limpet Patella caerulea (Linnaeus, 1758).</title>
        <authorList>
            <person name="Anh-Thu Weber A."/>
            <person name="Halstead-Nussloch G."/>
        </authorList>
    </citation>
    <scope>NUCLEOTIDE SEQUENCE [LARGE SCALE GENOMIC DNA]</scope>
    <source>
        <strain evidence="8">AATW-2023a</strain>
        <tissue evidence="8">Whole specimen</tissue>
    </source>
</reference>
<feature type="region of interest" description="Disordered" evidence="5">
    <location>
        <begin position="177"/>
        <end position="348"/>
    </location>
</feature>
<dbReference type="Proteomes" id="UP001347796">
    <property type="component" value="Unassembled WGS sequence"/>
</dbReference>
<feature type="region of interest" description="Disordered" evidence="5">
    <location>
        <begin position="2124"/>
        <end position="2160"/>
    </location>
</feature>
<dbReference type="PROSITE" id="PS00028">
    <property type="entry name" value="ZINC_FINGER_C2H2_1"/>
    <property type="match status" value="1"/>
</dbReference>
<feature type="compositionally biased region" description="Polar residues" evidence="5">
    <location>
        <begin position="330"/>
        <end position="342"/>
    </location>
</feature>
<dbReference type="InterPro" id="IPR036322">
    <property type="entry name" value="WD40_repeat_dom_sf"/>
</dbReference>
<feature type="region of interest" description="Disordered" evidence="5">
    <location>
        <begin position="1549"/>
        <end position="1585"/>
    </location>
</feature>
<dbReference type="InterPro" id="IPR001680">
    <property type="entry name" value="WD40_rpt"/>
</dbReference>
<keyword evidence="4" id="KW-0853">WD repeat</keyword>
<feature type="compositionally biased region" description="Polar residues" evidence="5">
    <location>
        <begin position="1850"/>
        <end position="1869"/>
    </location>
</feature>
<name>A0AAN8GBS7_PATCE</name>
<dbReference type="SMART" id="SM00355">
    <property type="entry name" value="ZnF_C2H2"/>
    <property type="match status" value="2"/>
</dbReference>
<dbReference type="Gene3D" id="2.130.10.10">
    <property type="entry name" value="YVTN repeat-like/Quinoprotein amine dehydrogenase"/>
    <property type="match status" value="1"/>
</dbReference>
<feature type="compositionally biased region" description="Polar residues" evidence="5">
    <location>
        <begin position="2265"/>
        <end position="2279"/>
    </location>
</feature>
<feature type="region of interest" description="Disordered" evidence="5">
    <location>
        <begin position="447"/>
        <end position="475"/>
    </location>
</feature>
<feature type="compositionally biased region" description="Basic and acidic residues" evidence="5">
    <location>
        <begin position="997"/>
        <end position="1006"/>
    </location>
</feature>
<feature type="repeat" description="WD" evidence="4">
    <location>
        <begin position="3058"/>
        <end position="3094"/>
    </location>
</feature>
<organism evidence="8 9">
    <name type="scientific">Patella caerulea</name>
    <name type="common">Rayed Mediterranean limpet</name>
    <dbReference type="NCBI Taxonomy" id="87958"/>
    <lineage>
        <taxon>Eukaryota</taxon>
        <taxon>Metazoa</taxon>
        <taxon>Spiralia</taxon>
        <taxon>Lophotrochozoa</taxon>
        <taxon>Mollusca</taxon>
        <taxon>Gastropoda</taxon>
        <taxon>Patellogastropoda</taxon>
        <taxon>Patelloidea</taxon>
        <taxon>Patellidae</taxon>
        <taxon>Patella</taxon>
    </lineage>
</organism>
<feature type="compositionally biased region" description="Polar residues" evidence="5">
    <location>
        <begin position="3279"/>
        <end position="3300"/>
    </location>
</feature>
<feature type="region of interest" description="Disordered" evidence="5">
    <location>
        <begin position="1842"/>
        <end position="1879"/>
    </location>
</feature>
<feature type="compositionally biased region" description="Polar residues" evidence="5">
    <location>
        <begin position="1676"/>
        <end position="1691"/>
    </location>
</feature>
<feature type="compositionally biased region" description="Polar residues" evidence="5">
    <location>
        <begin position="1995"/>
        <end position="2024"/>
    </location>
</feature>
<feature type="region of interest" description="Disordered" evidence="5">
    <location>
        <begin position="1995"/>
        <end position="2029"/>
    </location>
</feature>
<feature type="region of interest" description="Disordered" evidence="5">
    <location>
        <begin position="653"/>
        <end position="701"/>
    </location>
</feature>
<feature type="region of interest" description="Disordered" evidence="5">
    <location>
        <begin position="1734"/>
        <end position="1761"/>
    </location>
</feature>
<feature type="compositionally biased region" description="Polar residues" evidence="5">
    <location>
        <begin position="1200"/>
        <end position="1225"/>
    </location>
</feature>
<feature type="compositionally biased region" description="Polar residues" evidence="5">
    <location>
        <begin position="2124"/>
        <end position="2137"/>
    </location>
</feature>
<feature type="compositionally biased region" description="Polar residues" evidence="5">
    <location>
        <begin position="2426"/>
        <end position="2436"/>
    </location>
</feature>